<dbReference type="EMBL" id="HACM01003540">
    <property type="protein sequence ID" value="CRZ03982.1"/>
    <property type="molecule type" value="Transcribed_RNA"/>
</dbReference>
<keyword evidence="1" id="KW-0472">Membrane</keyword>
<name>A0A0H5QQT4_9EUKA</name>
<keyword evidence="1" id="KW-1133">Transmembrane helix</keyword>
<protein>
    <submittedName>
        <fullName evidence="2">Uncharacterized protein</fullName>
    </submittedName>
</protein>
<feature type="transmembrane region" description="Helical" evidence="1">
    <location>
        <begin position="110"/>
        <end position="130"/>
    </location>
</feature>
<evidence type="ECO:0000313" key="2">
    <source>
        <dbReference type="EMBL" id="CRZ03982.1"/>
    </source>
</evidence>
<proteinExistence type="predicted"/>
<dbReference type="AlphaFoldDB" id="A0A0H5QQT4"/>
<keyword evidence="1" id="KW-0812">Transmembrane</keyword>
<accession>A0A0H5QQT4</accession>
<reference evidence="2" key="1">
    <citation type="submission" date="2015-04" db="EMBL/GenBank/DDBJ databases">
        <title>The genome sequence of the plant pathogenic Rhizarian Plasmodiophora brassicae reveals insights in its biotrophic life cycle and the origin of chitin synthesis.</title>
        <authorList>
            <person name="Schwelm A."/>
            <person name="Fogelqvist J."/>
            <person name="Knaust A."/>
            <person name="Julke S."/>
            <person name="Lilja T."/>
            <person name="Dhandapani V."/>
            <person name="Bonilla-Rosso G."/>
            <person name="Karlsson M."/>
            <person name="Shevchenko A."/>
            <person name="Choi S.R."/>
            <person name="Kim H.G."/>
            <person name="Park J.Y."/>
            <person name="Lim Y.P."/>
            <person name="Ludwig-Muller J."/>
            <person name="Dixelius C."/>
        </authorList>
    </citation>
    <scope>NUCLEOTIDE SEQUENCE</scope>
    <source>
        <tissue evidence="2">Potato root galls</tissue>
    </source>
</reference>
<organism evidence="2">
    <name type="scientific">Spongospora subterranea</name>
    <dbReference type="NCBI Taxonomy" id="70186"/>
    <lineage>
        <taxon>Eukaryota</taxon>
        <taxon>Sar</taxon>
        <taxon>Rhizaria</taxon>
        <taxon>Endomyxa</taxon>
        <taxon>Phytomyxea</taxon>
        <taxon>Plasmodiophorida</taxon>
        <taxon>Plasmodiophoridae</taxon>
        <taxon>Spongospora</taxon>
    </lineage>
</organism>
<evidence type="ECO:0000256" key="1">
    <source>
        <dbReference type="SAM" id="Phobius"/>
    </source>
</evidence>
<feature type="non-terminal residue" evidence="2">
    <location>
        <position position="1"/>
    </location>
</feature>
<sequence length="175" mass="19629">YNLQDDIMFENGCTPPTWQECLLYRGKLLQGGAAAGLVEFIANARTAVAHIKSLCSPCISTDDMFNALLVTELSVVNILHDKYLSPTLAVSVDRYEEAMIDVIQTQYQKVSVSLLLIFGVSMGLVLAFVYRPMIEKLDQNIKQVQAMLLMIPEEVVTLNTRLRSFIETNQKILQV</sequence>